<dbReference type="AlphaFoldDB" id="A0AAJ1UZI7"/>
<dbReference type="Proteomes" id="UP001224428">
    <property type="component" value="Unassembled WGS sequence"/>
</dbReference>
<proteinExistence type="predicted"/>
<dbReference type="EMBL" id="JASDDP010000015">
    <property type="protein sequence ID" value="MDJ1645778.1"/>
    <property type="molecule type" value="Genomic_DNA"/>
</dbReference>
<accession>A0AAJ1UZI7</accession>
<name>A0AAJ1UZI7_9MOLU</name>
<comment type="caution">
    <text evidence="1">The sequence shown here is derived from an EMBL/GenBank/DDBJ whole genome shotgun (WGS) entry which is preliminary data.</text>
</comment>
<gene>
    <name evidence="1" type="ORF">QLQ80_01575</name>
</gene>
<sequence length="102" mass="11784">MIDKIKEIISESIEITPGIVSVVDCNKDKQEILVIERDQWFNYVNIQGTSKGYAIEFSILVKDYLNIENIIKKLTTTIKYQAKQEQIKIANISIFIKGVIYE</sequence>
<keyword evidence="2" id="KW-1185">Reference proteome</keyword>
<dbReference type="RefSeq" id="WP_283823940.1">
    <property type="nucleotide sequence ID" value="NZ_JASDAY010000046.1"/>
</dbReference>
<evidence type="ECO:0000313" key="1">
    <source>
        <dbReference type="EMBL" id="MDJ1645778.1"/>
    </source>
</evidence>
<protein>
    <submittedName>
        <fullName evidence="1">Uncharacterized protein</fullName>
    </submittedName>
</protein>
<organism evidence="1 2">
    <name type="scientific">Mycoplasma phocimorsus</name>
    <dbReference type="NCBI Taxonomy" id="3045839"/>
    <lineage>
        <taxon>Bacteria</taxon>
        <taxon>Bacillati</taxon>
        <taxon>Mycoplasmatota</taxon>
        <taxon>Mollicutes</taxon>
        <taxon>Mycoplasmataceae</taxon>
        <taxon>Mycoplasma</taxon>
    </lineage>
</organism>
<evidence type="ECO:0000313" key="2">
    <source>
        <dbReference type="Proteomes" id="UP001224428"/>
    </source>
</evidence>
<reference evidence="1" key="1">
    <citation type="submission" date="2023-05" db="EMBL/GenBank/DDBJ databases">
        <title>Mycoplasma phocimorsus sp. nov., isolated from Scandinavian patients with seal finger or septic arthritis after contact with seals.</title>
        <authorList>
            <person name="Skafte-Holm A."/>
            <person name="Pedersen T.R."/>
            <person name="Froelund M."/>
            <person name="Stegger M."/>
            <person name="Qvortrup K."/>
            <person name="Michaels D.L."/>
            <person name="Brown D.R."/>
            <person name="Jensen J.S."/>
        </authorList>
    </citation>
    <scope>NUCLEOTIDE SEQUENCE</scope>
    <source>
        <strain evidence="1">M5725</strain>
    </source>
</reference>